<evidence type="ECO:0000313" key="4">
    <source>
        <dbReference type="Proteomes" id="UP000242320"/>
    </source>
</evidence>
<name>A0A1X2L1J9_9MYCO</name>
<protein>
    <recommendedName>
        <fullName evidence="2">Luciferase-like domain-containing protein</fullName>
    </recommendedName>
</protein>
<dbReference type="GO" id="GO:0016705">
    <property type="term" value="F:oxidoreductase activity, acting on paired donors, with incorporation or reduction of molecular oxygen"/>
    <property type="evidence" value="ECO:0007669"/>
    <property type="project" value="InterPro"/>
</dbReference>
<dbReference type="AlphaFoldDB" id="A0A1X2L1J9"/>
<dbReference type="Pfam" id="PF00296">
    <property type="entry name" value="Bac_luciferase"/>
    <property type="match status" value="1"/>
</dbReference>
<evidence type="ECO:0000259" key="2">
    <source>
        <dbReference type="Pfam" id="PF00296"/>
    </source>
</evidence>
<keyword evidence="1" id="KW-0560">Oxidoreductase</keyword>
<organism evidence="3 4">
    <name type="scientific">Mycolicibacterium vulneris</name>
    <dbReference type="NCBI Taxonomy" id="547163"/>
    <lineage>
        <taxon>Bacteria</taxon>
        <taxon>Bacillati</taxon>
        <taxon>Actinomycetota</taxon>
        <taxon>Actinomycetes</taxon>
        <taxon>Mycobacteriales</taxon>
        <taxon>Mycobacteriaceae</taxon>
        <taxon>Mycolicibacterium</taxon>
    </lineage>
</organism>
<dbReference type="EMBL" id="NCXM01000013">
    <property type="protein sequence ID" value="OSC27343.1"/>
    <property type="molecule type" value="Genomic_DNA"/>
</dbReference>
<dbReference type="OrthoDB" id="9775082at2"/>
<dbReference type="Gene3D" id="3.20.20.30">
    <property type="entry name" value="Luciferase-like domain"/>
    <property type="match status" value="1"/>
</dbReference>
<dbReference type="SUPFAM" id="SSF51679">
    <property type="entry name" value="Bacterial luciferase-like"/>
    <property type="match status" value="1"/>
</dbReference>
<comment type="caution">
    <text evidence="3">The sequence shown here is derived from an EMBL/GenBank/DDBJ whole genome shotgun (WGS) entry which is preliminary data.</text>
</comment>
<dbReference type="InterPro" id="IPR050564">
    <property type="entry name" value="F420-G6PD/mer"/>
</dbReference>
<keyword evidence="4" id="KW-1185">Reference proteome</keyword>
<dbReference type="InterPro" id="IPR036661">
    <property type="entry name" value="Luciferase-like_sf"/>
</dbReference>
<dbReference type="RefSeq" id="WP_085290433.1">
    <property type="nucleotide sequence ID" value="NZ_NCXM01000013.1"/>
</dbReference>
<reference evidence="3 4" key="1">
    <citation type="submission" date="2017-04" db="EMBL/GenBank/DDBJ databases">
        <title>The new phylogeny of genus Mycobacterium.</title>
        <authorList>
            <person name="Tortoli E."/>
            <person name="Trovato A."/>
            <person name="Cirillo D.M."/>
        </authorList>
    </citation>
    <scope>NUCLEOTIDE SEQUENCE [LARGE SCALE GENOMIC DNA]</scope>
    <source>
        <strain evidence="3 4">DSM 45247</strain>
    </source>
</reference>
<dbReference type="PANTHER" id="PTHR43244">
    <property type="match status" value="1"/>
</dbReference>
<sequence length="381" mass="42062">MLETCVGIWTDRHFPASIIADQCRALQDSGHVDGVLVPDQLAGFAPQQLWTPENTPLAGLIGDPDSAMDAFMVAPYIHAAAPNLNLHLTSDSVRRGPAEIVQSMLTLAHLTEGRANFQIGGGELKQTAPFGHPTNQGMSRMKDLFQIYRQILDNDGPIDFDGKRWKFKRAYLGGAKQHRPTLWALGGGPQLLDYATSWADGIAIAVPNALTSPEETADSIQLIRHQVEQKGRDPEQFRIALWVSVLLHPDQSKLQAAFDNPLIKWVSSAVGRVDTDMWAKEERSLPFPPGWSYFRDMLPYDTDSEFIDQIVTATTPDHVRAAWLLGSPDDVAKQVQPYLDAGIDWVMPFDYLPVVGDPADAALAVGWMIELCAAMKRNNNA</sequence>
<proteinExistence type="predicted"/>
<evidence type="ECO:0000256" key="1">
    <source>
        <dbReference type="ARBA" id="ARBA00023002"/>
    </source>
</evidence>
<feature type="domain" description="Luciferase-like" evidence="2">
    <location>
        <begin position="60"/>
        <end position="344"/>
    </location>
</feature>
<gene>
    <name evidence="3" type="ORF">B8W69_14225</name>
</gene>
<dbReference type="InterPro" id="IPR011251">
    <property type="entry name" value="Luciferase-like_dom"/>
</dbReference>
<dbReference type="PANTHER" id="PTHR43244:SF1">
    <property type="entry name" value="5,10-METHYLENETETRAHYDROMETHANOPTERIN REDUCTASE"/>
    <property type="match status" value="1"/>
</dbReference>
<accession>A0A1X2L1J9</accession>
<dbReference type="Proteomes" id="UP000242320">
    <property type="component" value="Unassembled WGS sequence"/>
</dbReference>
<evidence type="ECO:0000313" key="3">
    <source>
        <dbReference type="EMBL" id="OSC27343.1"/>
    </source>
</evidence>